<reference evidence="1" key="1">
    <citation type="submission" date="2014-09" db="EMBL/GenBank/DDBJ databases">
        <authorList>
            <person name="Magalhaes I.L.F."/>
            <person name="Oliveira U."/>
            <person name="Santos F.R."/>
            <person name="Vidigal T.H.D.A."/>
            <person name="Brescovit A.D."/>
            <person name="Santos A.J."/>
        </authorList>
    </citation>
    <scope>NUCLEOTIDE SEQUENCE</scope>
    <source>
        <tissue evidence="1">Shoot tissue taken approximately 20 cm above the soil surface</tissue>
    </source>
</reference>
<name>A0A0A9ENT8_ARUDO</name>
<dbReference type="EMBL" id="GBRH01200203">
    <property type="protein sequence ID" value="JAD97692.1"/>
    <property type="molecule type" value="Transcribed_RNA"/>
</dbReference>
<reference evidence="1" key="2">
    <citation type="journal article" date="2015" name="Data Brief">
        <title>Shoot transcriptome of the giant reed, Arundo donax.</title>
        <authorList>
            <person name="Barrero R.A."/>
            <person name="Guerrero F.D."/>
            <person name="Moolhuijzen P."/>
            <person name="Goolsby J.A."/>
            <person name="Tidwell J."/>
            <person name="Bellgard S.E."/>
            <person name="Bellgard M.I."/>
        </authorList>
    </citation>
    <scope>NUCLEOTIDE SEQUENCE</scope>
    <source>
        <tissue evidence="1">Shoot tissue taken approximately 20 cm above the soil surface</tissue>
    </source>
</reference>
<organism evidence="1">
    <name type="scientific">Arundo donax</name>
    <name type="common">Giant reed</name>
    <name type="synonym">Donax arundinaceus</name>
    <dbReference type="NCBI Taxonomy" id="35708"/>
    <lineage>
        <taxon>Eukaryota</taxon>
        <taxon>Viridiplantae</taxon>
        <taxon>Streptophyta</taxon>
        <taxon>Embryophyta</taxon>
        <taxon>Tracheophyta</taxon>
        <taxon>Spermatophyta</taxon>
        <taxon>Magnoliopsida</taxon>
        <taxon>Liliopsida</taxon>
        <taxon>Poales</taxon>
        <taxon>Poaceae</taxon>
        <taxon>PACMAD clade</taxon>
        <taxon>Arundinoideae</taxon>
        <taxon>Arundineae</taxon>
        <taxon>Arundo</taxon>
    </lineage>
</organism>
<accession>A0A0A9ENT8</accession>
<dbReference type="AlphaFoldDB" id="A0A0A9ENT8"/>
<evidence type="ECO:0000313" key="1">
    <source>
        <dbReference type="EMBL" id="JAD97692.1"/>
    </source>
</evidence>
<proteinExistence type="predicted"/>
<protein>
    <submittedName>
        <fullName evidence="1">Uncharacterized protein</fullName>
    </submittedName>
</protein>
<sequence length="27" mass="3142">MNSMTAKFLFVFIQILFFCPLPLEFGS</sequence>